<feature type="compositionally biased region" description="Acidic residues" evidence="1">
    <location>
        <begin position="406"/>
        <end position="427"/>
    </location>
</feature>
<protein>
    <recommendedName>
        <fullName evidence="2">GDS1 winged helix domain-containing protein</fullName>
    </recommendedName>
</protein>
<feature type="compositionally biased region" description="Low complexity" evidence="1">
    <location>
        <begin position="517"/>
        <end position="528"/>
    </location>
</feature>
<feature type="compositionally biased region" description="Acidic residues" evidence="1">
    <location>
        <begin position="373"/>
        <end position="382"/>
    </location>
</feature>
<organism evidence="3 4">
    <name type="scientific">Marasmius tenuissimus</name>
    <dbReference type="NCBI Taxonomy" id="585030"/>
    <lineage>
        <taxon>Eukaryota</taxon>
        <taxon>Fungi</taxon>
        <taxon>Dikarya</taxon>
        <taxon>Basidiomycota</taxon>
        <taxon>Agaricomycotina</taxon>
        <taxon>Agaricomycetes</taxon>
        <taxon>Agaricomycetidae</taxon>
        <taxon>Agaricales</taxon>
        <taxon>Marasmiineae</taxon>
        <taxon>Marasmiaceae</taxon>
        <taxon>Marasmius</taxon>
    </lineage>
</organism>
<dbReference type="InterPro" id="IPR036887">
    <property type="entry name" value="HTH_APSES_sf"/>
</dbReference>
<proteinExistence type="predicted"/>
<gene>
    <name evidence="3" type="ORF">AAF712_001404</name>
</gene>
<feature type="compositionally biased region" description="Polar residues" evidence="1">
    <location>
        <begin position="212"/>
        <end position="226"/>
    </location>
</feature>
<accession>A0ABR3AG29</accession>
<feature type="region of interest" description="Disordered" evidence="1">
    <location>
        <begin position="286"/>
        <end position="473"/>
    </location>
</feature>
<name>A0ABR3AG29_9AGAR</name>
<evidence type="ECO:0000313" key="3">
    <source>
        <dbReference type="EMBL" id="KAL0071547.1"/>
    </source>
</evidence>
<feature type="domain" description="GDS1 winged helix" evidence="2">
    <location>
        <begin position="36"/>
        <end position="109"/>
    </location>
</feature>
<feature type="compositionally biased region" description="Low complexity" evidence="1">
    <location>
        <begin position="910"/>
        <end position="922"/>
    </location>
</feature>
<dbReference type="Gene3D" id="3.10.260.10">
    <property type="entry name" value="Transcription regulator HTH, APSES-type DNA-binding domain"/>
    <property type="match status" value="1"/>
</dbReference>
<dbReference type="Proteomes" id="UP001437256">
    <property type="component" value="Unassembled WGS sequence"/>
</dbReference>
<feature type="compositionally biased region" description="Basic and acidic residues" evidence="1">
    <location>
        <begin position="498"/>
        <end position="515"/>
    </location>
</feature>
<feature type="region of interest" description="Disordered" evidence="1">
    <location>
        <begin position="869"/>
        <end position="932"/>
    </location>
</feature>
<feature type="region of interest" description="Disordered" evidence="1">
    <location>
        <begin position="1"/>
        <end position="30"/>
    </location>
</feature>
<comment type="caution">
    <text evidence="3">The sequence shown here is derived from an EMBL/GenBank/DDBJ whole genome shotgun (WGS) entry which is preliminary data.</text>
</comment>
<dbReference type="SUPFAM" id="SSF54616">
    <property type="entry name" value="DNA-binding domain of Mlu1-box binding protein MBP1"/>
    <property type="match status" value="1"/>
</dbReference>
<evidence type="ECO:0000313" key="4">
    <source>
        <dbReference type="Proteomes" id="UP001437256"/>
    </source>
</evidence>
<feature type="region of interest" description="Disordered" evidence="1">
    <location>
        <begin position="554"/>
        <end position="589"/>
    </location>
</feature>
<feature type="region of interest" description="Disordered" evidence="1">
    <location>
        <begin position="174"/>
        <end position="267"/>
    </location>
</feature>
<keyword evidence="4" id="KW-1185">Reference proteome</keyword>
<feature type="compositionally biased region" description="Polar residues" evidence="1">
    <location>
        <begin position="570"/>
        <end position="579"/>
    </location>
</feature>
<feature type="compositionally biased region" description="Low complexity" evidence="1">
    <location>
        <begin position="556"/>
        <end position="567"/>
    </location>
</feature>
<feature type="region of interest" description="Disordered" evidence="1">
    <location>
        <begin position="498"/>
        <end position="534"/>
    </location>
</feature>
<dbReference type="InterPro" id="IPR057511">
    <property type="entry name" value="WH_GDS1"/>
</dbReference>
<feature type="compositionally biased region" description="Acidic residues" evidence="1">
    <location>
        <begin position="434"/>
        <end position="446"/>
    </location>
</feature>
<evidence type="ECO:0000259" key="2">
    <source>
        <dbReference type="Pfam" id="PF25318"/>
    </source>
</evidence>
<feature type="compositionally biased region" description="Basic residues" evidence="1">
    <location>
        <begin position="923"/>
        <end position="932"/>
    </location>
</feature>
<feature type="compositionally biased region" description="Low complexity" evidence="1">
    <location>
        <begin position="447"/>
        <end position="456"/>
    </location>
</feature>
<evidence type="ECO:0000256" key="1">
    <source>
        <dbReference type="SAM" id="MobiDB-lite"/>
    </source>
</evidence>
<feature type="compositionally biased region" description="Polar residues" evidence="1">
    <location>
        <begin position="327"/>
        <end position="339"/>
    </location>
</feature>
<dbReference type="Pfam" id="PF25318">
    <property type="entry name" value="WHD_GDS1"/>
    <property type="match status" value="1"/>
</dbReference>
<reference evidence="3 4" key="1">
    <citation type="submission" date="2024-05" db="EMBL/GenBank/DDBJ databases">
        <title>A draft genome resource for the thread blight pathogen Marasmius tenuissimus strain MS-2.</title>
        <authorList>
            <person name="Yulfo-Soto G.E."/>
            <person name="Baruah I.K."/>
            <person name="Amoako-Attah I."/>
            <person name="Bukari Y."/>
            <person name="Meinhardt L.W."/>
            <person name="Bailey B.A."/>
            <person name="Cohen S.P."/>
        </authorList>
    </citation>
    <scope>NUCLEOTIDE SEQUENCE [LARGE SCALE GENOMIC DNA]</scope>
    <source>
        <strain evidence="3 4">MS-2</strain>
    </source>
</reference>
<sequence>MSTHTRTRTVKPSIRLRQSSSPKQVHQFPPPHVILHPDDAGSKILNALARALLSVDNRAMTIKDLSEMVVHYGYVSQSSSAASQAILTYLRNHLTRCDAQQDHPLLLRHTMCGTISDDDLLPALYSTSGGAHDMPSNDRRTNFRKGTTVWYLSRVTGAPCPFARANIRLSDYAQPSTSSITPHNDHDRPSSSTNIRCGQKRKRRSTRECVLKQQQPRSVSPLSSFASDEDNHDFPRHYDIDDDDDDSHSEDSSDDEQLDEQPPPKVKLTLKLPPLAQVMAENRSNSGNIQKVTPPDHHQQSQSLSQQRESCLPPYPRRSISIPPYTPSTEFAVNSSHHTAFNFRAPLPHPQQQQSQCRRSPSIPHSVASPPPDSDDDDDEGSVSDHSESDSPSPRAQVPLYLDSSSDIDGEDDDDADYEDPEMDLDRDEFSSSDWDEDEDDEDQEGDSFSTWDSPGPRSPSAPPLSAAAVLVKEEPTDVQGILDQWEDVLDAEPQVKIEPLEWKWDSDSTSHEPWKTSSSPSTSSSPPHIKQEEDASPFDFSLSFSGPAFTDWRGSPVDPVSPTSPVANYHQQPFSFSSPEPDLPSDPTITQSLVSLIHTMSVNSSTALFSEYGQDAAATSSTAPCISPDDTRIHKAGGSHVANDGQVVHTCQPSHPQIYATQLEGIAVYQTTLGSYVVTRRIDSDFVNLTPILDHTKYPHPAFNAIPGGTVVSKGSPDIQGVWVPLSIAQSYNYALGNVLSTFVSDDLVDLFPSVVKDFARHSREQGQGPTQGFGKAFASGMQAMEVVDAAGATSLPVPPLTQLQIVSPPLSPGRMNEEVSMLPLSPREEEIFQELCVNLEWEQDQHDGSPPPMSAKTIVAEMQDQFGEAMSRSSSPLSSCPPSPQLATVRAPPPSSNPNLRRSKRVAATKTTKASTPTTRTTRKGSKNTF</sequence>
<feature type="compositionally biased region" description="Low complexity" evidence="1">
    <location>
        <begin position="350"/>
        <end position="368"/>
    </location>
</feature>
<feature type="compositionally biased region" description="Acidic residues" evidence="1">
    <location>
        <begin position="240"/>
        <end position="259"/>
    </location>
</feature>
<dbReference type="EMBL" id="JBBXMP010000003">
    <property type="protein sequence ID" value="KAL0071547.1"/>
    <property type="molecule type" value="Genomic_DNA"/>
</dbReference>